<protein>
    <submittedName>
        <fullName evidence="1">Uncharacterized protein</fullName>
    </submittedName>
</protein>
<evidence type="ECO:0000313" key="2">
    <source>
        <dbReference type="Proteomes" id="UP000240399"/>
    </source>
</evidence>
<sequence length="222" mass="26535">MTTIETLWNNRKEEIIDYYLCTVFYSVLFGNAYDAEGRFLVDNSRHIKPLKLLRLKQNTQDIIVIDFTQDKSESFWGCKLCDYDDIDQRIIHSTIESTDDQYHYYCNKCKESILNGYHCTKCNFDLCSKCHDAGIMNPQRELVHIDKYQDLVQHDYFCNNCKGIIMNDYHCTQCKFDLSSKCHNDIYVVHEHKLIYVDKYLDMIQYKYENCTEEYVVNNTIF</sequence>
<accession>A0AC59HBU0</accession>
<dbReference type="EMBL" id="KY523104">
    <property type="protein sequence ID" value="AUL78145.3"/>
    <property type="molecule type" value="Genomic_DNA"/>
</dbReference>
<evidence type="ECO:0000313" key="1">
    <source>
        <dbReference type="EMBL" id="AUL78145.3"/>
    </source>
</evidence>
<proteinExistence type="predicted"/>
<reference evidence="1 2" key="1">
    <citation type="journal article" date="2018" name="Nat. Commun.">
        <title>Tailed giant Tupanvirus possesses the most complete translational apparatus of the known virosphere.</title>
        <authorList>
            <person name="Abrahao J."/>
            <person name="Silva L."/>
            <person name="Silva L.S."/>
            <person name="Khalil J.Y.B."/>
            <person name="Rodrigues R."/>
            <person name="Arantes T."/>
            <person name="Assis F."/>
            <person name="Boratto P."/>
            <person name="Andrade M."/>
            <person name="Kroon E.G."/>
            <person name="Ribeiro B."/>
            <person name="Bergier I."/>
            <person name="Seligmann H."/>
            <person name="Ghigo E."/>
            <person name="Colson P."/>
            <person name="Levasseur A."/>
            <person name="Kroemer G."/>
            <person name="Raoult D."/>
            <person name="La Scola B."/>
        </authorList>
    </citation>
    <scope>NUCLEOTIDE SEQUENCE [LARGE SCALE GENOMIC DNA]</scope>
    <source>
        <strain evidence="1">Soda lake</strain>
    </source>
</reference>
<name>A0AC59HBU0_9VIRU</name>
<organism evidence="1 2">
    <name type="scientific">Tupanvirus soda lake</name>
    <dbReference type="NCBI Taxonomy" id="2126985"/>
    <lineage>
        <taxon>Viruses</taxon>
        <taxon>Varidnaviria</taxon>
        <taxon>Bamfordvirae</taxon>
        <taxon>Nucleocytoviricota</taxon>
        <taxon>Megaviricetes</taxon>
        <taxon>Imitervirales</taxon>
        <taxon>Mimiviridae</taxon>
        <taxon>Megamimivirinae</taxon>
        <taxon>Tupanvirus</taxon>
        <taxon>Tupanvirus salinum</taxon>
    </lineage>
</organism>
<keyword evidence="2" id="KW-1185">Reference proteome</keyword>
<dbReference type="Proteomes" id="UP000240399">
    <property type="component" value="Segment"/>
</dbReference>